<dbReference type="Proteomes" id="UP000016931">
    <property type="component" value="Unassembled WGS sequence"/>
</dbReference>
<feature type="domain" description="Myb-like" evidence="2">
    <location>
        <begin position="270"/>
        <end position="318"/>
    </location>
</feature>
<dbReference type="InterPro" id="IPR017930">
    <property type="entry name" value="Myb_dom"/>
</dbReference>
<evidence type="ECO:0000256" key="1">
    <source>
        <dbReference type="SAM" id="MobiDB-lite"/>
    </source>
</evidence>
<feature type="compositionally biased region" description="Basic and acidic residues" evidence="1">
    <location>
        <begin position="155"/>
        <end position="180"/>
    </location>
</feature>
<evidence type="ECO:0000259" key="2">
    <source>
        <dbReference type="PROSITE" id="PS50090"/>
    </source>
</evidence>
<keyword evidence="5" id="KW-1185">Reference proteome</keyword>
<evidence type="ECO:0008006" key="6">
    <source>
        <dbReference type="Google" id="ProtNLM"/>
    </source>
</evidence>
<feature type="compositionally biased region" description="Basic and acidic residues" evidence="1">
    <location>
        <begin position="206"/>
        <end position="222"/>
    </location>
</feature>
<evidence type="ECO:0000259" key="3">
    <source>
        <dbReference type="PROSITE" id="PS51294"/>
    </source>
</evidence>
<dbReference type="Pfam" id="PF13921">
    <property type="entry name" value="Myb_DNA-bind_6"/>
    <property type="match status" value="1"/>
</dbReference>
<sequence>MGRLTTALAASATRADNLPGDLPNISMLDVLLPRSLAGSGHIPSLLQPSALGHLSSNVRTAIELRHSMMSLTLFPFRAIALPKMYLVDSDTGQQLQNSTPGLSASAVGDAEIKRDSRGRLVMVRHRGSGVFGGSGSMTGSEIITFDDIRRSVEKMKEGEKDDKKSENSSKKSAKPSHESKSNGSFTAAEDAKLRELKTSTGKRSKPWREIAEEMGRDMEHLKSHWKQLQAADQDGGAADNTAENKAADAKADEKKDDGGKGEKRGGKGGQQMMDKFVFTEDHDKQLRELMATGANWKIIAKTIHKPQDACKKRWEEIGGDAASKDESQKQEPNRKESQQDAASTGQSDKKEDTSIAKSDTKKEEYKKPASIKVPSKAGSVPGSVRSTRSSVKFSIREWRTLQEDEFFTFEELQLLCQLIGKDGGRSWLRIASAFHDKTGRRVHPDDIREKFKAL</sequence>
<feature type="domain" description="HTH myb-type" evidence="3">
    <location>
        <begin position="177"/>
        <end position="233"/>
    </location>
</feature>
<dbReference type="Gene3D" id="1.10.10.60">
    <property type="entry name" value="Homeodomain-like"/>
    <property type="match status" value="2"/>
</dbReference>
<feature type="region of interest" description="Disordered" evidence="1">
    <location>
        <begin position="303"/>
        <end position="387"/>
    </location>
</feature>
<dbReference type="OMA" id="AKFTMRE"/>
<feature type="compositionally biased region" description="Basic and acidic residues" evidence="1">
    <location>
        <begin position="347"/>
        <end position="367"/>
    </location>
</feature>
<dbReference type="eggNOG" id="ENOG502QT5Q">
    <property type="taxonomic scope" value="Eukaryota"/>
</dbReference>
<accession>N1QID1</accession>
<dbReference type="STRING" id="692275.N1QID1"/>
<reference evidence="4 5" key="1">
    <citation type="journal article" date="2012" name="PLoS Pathog.">
        <title>Diverse lifestyles and strategies of plant pathogenesis encoded in the genomes of eighteen Dothideomycetes fungi.</title>
        <authorList>
            <person name="Ohm R.A."/>
            <person name="Feau N."/>
            <person name="Henrissat B."/>
            <person name="Schoch C.L."/>
            <person name="Horwitz B.A."/>
            <person name="Barry K.W."/>
            <person name="Condon B.J."/>
            <person name="Copeland A.C."/>
            <person name="Dhillon B."/>
            <person name="Glaser F."/>
            <person name="Hesse C.N."/>
            <person name="Kosti I."/>
            <person name="LaButti K."/>
            <person name="Lindquist E.A."/>
            <person name="Lucas S."/>
            <person name="Salamov A.A."/>
            <person name="Bradshaw R.E."/>
            <person name="Ciuffetti L."/>
            <person name="Hamelin R.C."/>
            <person name="Kema G.H.J."/>
            <person name="Lawrence C."/>
            <person name="Scott J.A."/>
            <person name="Spatafora J.W."/>
            <person name="Turgeon B.G."/>
            <person name="de Wit P.J.G.M."/>
            <person name="Zhong S."/>
            <person name="Goodwin S.B."/>
            <person name="Grigoriev I.V."/>
        </authorList>
    </citation>
    <scope>NUCLEOTIDE SEQUENCE [LARGE SCALE GENOMIC DNA]</scope>
    <source>
        <strain evidence="4 5">SO2202</strain>
    </source>
</reference>
<organism evidence="4 5">
    <name type="scientific">Sphaerulina musiva (strain SO2202)</name>
    <name type="common">Poplar stem canker fungus</name>
    <name type="synonym">Septoria musiva</name>
    <dbReference type="NCBI Taxonomy" id="692275"/>
    <lineage>
        <taxon>Eukaryota</taxon>
        <taxon>Fungi</taxon>
        <taxon>Dikarya</taxon>
        <taxon>Ascomycota</taxon>
        <taxon>Pezizomycotina</taxon>
        <taxon>Dothideomycetes</taxon>
        <taxon>Dothideomycetidae</taxon>
        <taxon>Mycosphaerellales</taxon>
        <taxon>Mycosphaerellaceae</taxon>
        <taxon>Sphaerulina</taxon>
    </lineage>
</organism>
<dbReference type="OrthoDB" id="5427780at2759"/>
<dbReference type="InterPro" id="IPR001005">
    <property type="entry name" value="SANT/Myb"/>
</dbReference>
<evidence type="ECO:0000313" key="4">
    <source>
        <dbReference type="EMBL" id="EMF16996.1"/>
    </source>
</evidence>
<protein>
    <recommendedName>
        <fullName evidence="6">Myb-like domain-containing protein</fullName>
    </recommendedName>
</protein>
<feature type="compositionally biased region" description="Low complexity" evidence="1">
    <location>
        <begin position="229"/>
        <end position="244"/>
    </location>
</feature>
<dbReference type="HOGENOM" id="CLU_624070_0_0_1"/>
<dbReference type="PROSITE" id="PS50090">
    <property type="entry name" value="MYB_LIKE"/>
    <property type="match status" value="2"/>
</dbReference>
<feature type="compositionally biased region" description="Basic and acidic residues" evidence="1">
    <location>
        <begin position="245"/>
        <end position="265"/>
    </location>
</feature>
<name>N1QID1_SPHMS</name>
<proteinExistence type="predicted"/>
<dbReference type="GeneID" id="27906554"/>
<gene>
    <name evidence="4" type="ORF">SEPMUDRAFT_56941</name>
</gene>
<dbReference type="RefSeq" id="XP_016765117.1">
    <property type="nucleotide sequence ID" value="XM_016909417.1"/>
</dbReference>
<feature type="domain" description="Myb-like" evidence="2">
    <location>
        <begin position="177"/>
        <end position="229"/>
    </location>
</feature>
<dbReference type="EMBL" id="KB456260">
    <property type="protein sequence ID" value="EMF16996.1"/>
    <property type="molecule type" value="Genomic_DNA"/>
</dbReference>
<feature type="region of interest" description="Disordered" evidence="1">
    <location>
        <begin position="155"/>
        <end position="275"/>
    </location>
</feature>
<feature type="compositionally biased region" description="Basic and acidic residues" evidence="1">
    <location>
        <begin position="305"/>
        <end position="338"/>
    </location>
</feature>
<dbReference type="AlphaFoldDB" id="N1QID1"/>
<dbReference type="PROSITE" id="PS51294">
    <property type="entry name" value="HTH_MYB"/>
    <property type="match status" value="1"/>
</dbReference>
<evidence type="ECO:0000313" key="5">
    <source>
        <dbReference type="Proteomes" id="UP000016931"/>
    </source>
</evidence>